<dbReference type="SUPFAM" id="SSF81296">
    <property type="entry name" value="E set domains"/>
    <property type="match status" value="2"/>
</dbReference>
<dbReference type="Proteomes" id="UP000293846">
    <property type="component" value="Unassembled WGS sequence"/>
</dbReference>
<feature type="domain" description="Carbohydrate binding X2" evidence="7">
    <location>
        <begin position="285"/>
        <end position="363"/>
    </location>
</feature>
<dbReference type="GO" id="GO:0030245">
    <property type="term" value="P:cellulose catabolic process"/>
    <property type="evidence" value="ECO:0007669"/>
    <property type="project" value="UniProtKB-KW"/>
</dbReference>
<dbReference type="NCBIfam" id="TIGR02543">
    <property type="entry name" value="List_Bact_rpt"/>
    <property type="match status" value="1"/>
</dbReference>
<evidence type="ECO:0000256" key="4">
    <source>
        <dbReference type="ARBA" id="ARBA00023277"/>
    </source>
</evidence>
<feature type="domain" description="Carbohydrate binding X2" evidence="7">
    <location>
        <begin position="377"/>
        <end position="459"/>
    </location>
</feature>
<dbReference type="EMBL" id="SJTH01000013">
    <property type="protein sequence ID" value="TCJ03806.1"/>
    <property type="molecule type" value="Genomic_DNA"/>
</dbReference>
<comment type="caution">
    <text evidence="8">The sequence shown here is derived from an EMBL/GenBank/DDBJ whole genome shotgun (WGS) entry which is preliminary data.</text>
</comment>
<evidence type="ECO:0000256" key="3">
    <source>
        <dbReference type="ARBA" id="ARBA00023001"/>
    </source>
</evidence>
<keyword evidence="3" id="KW-0136">Cellulose degradation</keyword>
<keyword evidence="2" id="KW-0732">Signal</keyword>
<proteinExistence type="predicted"/>
<dbReference type="Pfam" id="PF09479">
    <property type="entry name" value="Flg_new"/>
    <property type="match status" value="1"/>
</dbReference>
<reference evidence="8 9" key="1">
    <citation type="submission" date="2019-03" db="EMBL/GenBank/DDBJ databases">
        <authorList>
            <person name="Jensen L."/>
            <person name="Storgaard J."/>
            <person name="Sulaj E."/>
            <person name="Schramm A."/>
            <person name="Marshall I.P.G."/>
        </authorList>
    </citation>
    <scope>NUCLEOTIDE SEQUENCE [LARGE SCALE GENOMIC DNA]</scope>
    <source>
        <strain evidence="8 9">2017H2G3</strain>
    </source>
</reference>
<dbReference type="Gene3D" id="2.60.40.10">
    <property type="entry name" value="Immunoglobulins"/>
    <property type="match status" value="2"/>
</dbReference>
<accession>A0A4R1B1V2</accession>
<keyword evidence="5" id="KW-0624">Polysaccharide degradation</keyword>
<keyword evidence="9" id="KW-1185">Reference proteome</keyword>
<dbReference type="InterPro" id="IPR014756">
    <property type="entry name" value="Ig_E-set"/>
</dbReference>
<evidence type="ECO:0000256" key="1">
    <source>
        <dbReference type="ARBA" id="ARBA00004196"/>
    </source>
</evidence>
<dbReference type="SUPFAM" id="SSF63829">
    <property type="entry name" value="Calcium-dependent phosphotriesterase"/>
    <property type="match status" value="1"/>
</dbReference>
<feature type="compositionally biased region" description="Polar residues" evidence="6">
    <location>
        <begin position="588"/>
        <end position="606"/>
    </location>
</feature>
<feature type="region of interest" description="Disordered" evidence="6">
    <location>
        <begin position="546"/>
        <end position="606"/>
    </location>
</feature>
<dbReference type="GO" id="GO:0030313">
    <property type="term" value="C:cell envelope"/>
    <property type="evidence" value="ECO:0007669"/>
    <property type="project" value="UniProtKB-SubCell"/>
</dbReference>
<keyword evidence="4" id="KW-0119">Carbohydrate metabolism</keyword>
<evidence type="ECO:0000256" key="2">
    <source>
        <dbReference type="ARBA" id="ARBA00022729"/>
    </source>
</evidence>
<dbReference type="InterPro" id="IPR013378">
    <property type="entry name" value="InlB-like_B-rpt"/>
</dbReference>
<evidence type="ECO:0000259" key="7">
    <source>
        <dbReference type="Pfam" id="PF03442"/>
    </source>
</evidence>
<organism evidence="8 9">
    <name type="scientific">Cytobacillus praedii</name>
    <dbReference type="NCBI Taxonomy" id="1742358"/>
    <lineage>
        <taxon>Bacteria</taxon>
        <taxon>Bacillati</taxon>
        <taxon>Bacillota</taxon>
        <taxon>Bacilli</taxon>
        <taxon>Bacillales</taxon>
        <taxon>Bacillaceae</taxon>
        <taxon>Cytobacillus</taxon>
    </lineage>
</organism>
<protein>
    <recommendedName>
        <fullName evidence="7">Carbohydrate binding X2 domain-containing protein</fullName>
    </recommendedName>
</protein>
<dbReference type="InterPro" id="IPR042229">
    <property type="entry name" value="Listeria/Bacterioides_rpt_sf"/>
</dbReference>
<comment type="subcellular location">
    <subcellularLocation>
        <location evidence="1">Cell envelope</location>
    </subcellularLocation>
</comment>
<dbReference type="InterPro" id="IPR013783">
    <property type="entry name" value="Ig-like_fold"/>
</dbReference>
<evidence type="ECO:0000313" key="8">
    <source>
        <dbReference type="EMBL" id="TCJ03806.1"/>
    </source>
</evidence>
<sequence>MRRTFMGNFFSKSLLLLIIFIMMSSLVIQNVLAFDKVEATNSYGIRYHDGYFYTGYRSSLDTYSIKRISDDGSSEVVIENASTNYQKPITGIAFDSDGNMYYAVKDIYYFDSVFRVLKKDLPTLENPVPLDPSEDSSKLTTILRGFKSIYDLAFSPEGDLYFTDWGDDNLYKISKTDLNEFPINNTDTNKVINISTKRLNGISFDKEGNMFFTIQGQNGGASKVLKSDLSDNRIDFSDPNEVKNFITSNELGGMYYGITVNDTDEIYYSDHFYINKYKPIVHSIIDPTNTLFMKNTGSDIPVTMTLNGNTLQVIYNGSNPLILGTDYTLEGNTVKIKKEYLAQQEVGQVRLVFLFSQGNPQFLGITIQESTTQNSTITPTTATFDKKEANQDDIPVTMTLNGNTLQSIYNGPNELVLGTDYTLEDNTVKVKKEYLAQQEVGQETLTFKFSAGVSQDLVITVKDDTPQTSYNVTYHGNNHTSGSIPVDNNTYRQGETVSVLGNIGNLVRTGYNFIGWNTAVNGSGADYTDGATFQMGNDNVTLYAKWVPLSPNPGGDNGTPPSNNGGNGDSSSSGQSNQEIITVPVDTGNISNSTTVMQTPITRTTESNGKVTDDVILTPDRAKDTVKFVKELGQNTARIVIPDEKDKVSKVIVNVPKEATKEVKENNINLEIYTENVRIAIPQQSLKTFEDDLYFRLIPMKEESERQEVEERAKKEEIIQEAAKNQSVQVLGRPMEIETNMQSREVSLVLPLKNSLPADAKERQKMLDNLGIYVEHSDGTKELLKGKVVPYKNETELGLEFTVSKFSTFTIVYMEGAQAFFDGKTCGKDKAIGCVSAKKSVPLYQQVNNRLKKVDMLKSGKWDPAYEVISPMLGLGGDIWVERTDAILYETPSKEMLAKNAATGSKRIKQIWKGFEMHPGQIGKVTVLKDTVIWEKINKTKKLPRILKKGEQYRVYRYVPGMYNLGIGKYVVQDDYVIFKSLK</sequence>
<evidence type="ECO:0000313" key="9">
    <source>
        <dbReference type="Proteomes" id="UP000293846"/>
    </source>
</evidence>
<evidence type="ECO:0000256" key="5">
    <source>
        <dbReference type="ARBA" id="ARBA00023326"/>
    </source>
</evidence>
<dbReference type="AlphaFoldDB" id="A0A4R1B1V2"/>
<gene>
    <name evidence="8" type="ORF">E0Y62_12695</name>
</gene>
<dbReference type="InterPro" id="IPR005102">
    <property type="entry name" value="Carbo-bd_X2"/>
</dbReference>
<name>A0A4R1B1V2_9BACI</name>
<dbReference type="OrthoDB" id="9807519at2"/>
<dbReference type="Pfam" id="PF03442">
    <property type="entry name" value="CBM_X2"/>
    <property type="match status" value="2"/>
</dbReference>
<dbReference type="Gene3D" id="2.60.40.4270">
    <property type="entry name" value="Listeria-Bacteroides repeat domain"/>
    <property type="match status" value="1"/>
</dbReference>
<feature type="compositionally biased region" description="Low complexity" evidence="6">
    <location>
        <begin position="552"/>
        <end position="578"/>
    </location>
</feature>
<evidence type="ECO:0000256" key="6">
    <source>
        <dbReference type="SAM" id="MobiDB-lite"/>
    </source>
</evidence>